<dbReference type="GO" id="GO:0003964">
    <property type="term" value="F:RNA-directed DNA polymerase activity"/>
    <property type="evidence" value="ECO:0007669"/>
    <property type="project" value="UniProtKB-KW"/>
</dbReference>
<dbReference type="Proteomes" id="UP000008909">
    <property type="component" value="Unassembled WGS sequence"/>
</dbReference>
<sequence length="603" mass="68093">MELLLVPAESGHPYGACSVDVQATKQITKFLTGLVDLFSFVPGRTHEFGKDVTKRQVVSSQLLALIHLTMVQCQIPSYPPVDLFSFVPGRTHEFGKDVTKQQVVSSQRISYPTHNSHSHKVSDFPTPLDEDGSATRPNDQLLQVTNLANTLLSTSLWHLMCCTFPHTWNPVSRRRRQLAPRVPTNRKQIRRVNYASIQTLYHQRRTDAVFSAPKHVDNRPIRAVLSSDWGLIEPITDEEVGSTIRLMGNSFPRLNKCTPRMLRRFSANALVLGLPMPQLGYQFHDTLADGFAFADDWVGCAESQACLKEKLEAAEVKLERAAGGSTDRQKYLSTLLIKEVRKRSTLDMTICFSSTSRALEQDSSYKSAQSGLHIGHTHSSSSAVPDMSCRTCDMRGKRYYYSTSARWTHLNFQSEQESWSDTIGWPDGSNGDTVTVLIVSIDRPACWQFPARKSVQCFSAFWYRLTPLTGKTSAEISKPLHIINNSQITRIDQILLNQTGTIIEMSQTQYTTGEDSENPRQSTVGLKFVFCSFNLLKISSVSIRIRKSRDYRIQNVWLNCELLRKVTRKPLRVTLYGISIDVVNDDPKNLSEGNRTVKMARYS</sequence>
<reference evidence="2" key="1">
    <citation type="journal article" date="2011" name="Genome Biol.">
        <title>The draft genome of the carcinogenic human liver fluke Clonorchis sinensis.</title>
        <authorList>
            <person name="Wang X."/>
            <person name="Chen W."/>
            <person name="Huang Y."/>
            <person name="Sun J."/>
            <person name="Men J."/>
            <person name="Liu H."/>
            <person name="Luo F."/>
            <person name="Guo L."/>
            <person name="Lv X."/>
            <person name="Deng C."/>
            <person name="Zhou C."/>
            <person name="Fan Y."/>
            <person name="Li X."/>
            <person name="Huang L."/>
            <person name="Hu Y."/>
            <person name="Liang C."/>
            <person name="Hu X."/>
            <person name="Xu J."/>
            <person name="Yu X."/>
        </authorList>
    </citation>
    <scope>NUCLEOTIDE SEQUENCE [LARGE SCALE GENOMIC DNA]</scope>
    <source>
        <strain evidence="2">Henan</strain>
    </source>
</reference>
<evidence type="ECO:0000256" key="1">
    <source>
        <dbReference type="SAM" id="MobiDB-lite"/>
    </source>
</evidence>
<dbReference type="AlphaFoldDB" id="G7YU84"/>
<gene>
    <name evidence="2" type="ORF">CLF_111037</name>
</gene>
<keyword evidence="2" id="KW-0548">Nucleotidyltransferase</keyword>
<protein>
    <submittedName>
        <fullName evidence="2">Endonuclease-reverse transcriptase</fullName>
    </submittedName>
</protein>
<proteinExistence type="predicted"/>
<keyword evidence="2" id="KW-0695">RNA-directed DNA polymerase</keyword>
<organism evidence="2 3">
    <name type="scientific">Clonorchis sinensis</name>
    <name type="common">Chinese liver fluke</name>
    <dbReference type="NCBI Taxonomy" id="79923"/>
    <lineage>
        <taxon>Eukaryota</taxon>
        <taxon>Metazoa</taxon>
        <taxon>Spiralia</taxon>
        <taxon>Lophotrochozoa</taxon>
        <taxon>Platyhelminthes</taxon>
        <taxon>Trematoda</taxon>
        <taxon>Digenea</taxon>
        <taxon>Opisthorchiida</taxon>
        <taxon>Opisthorchiata</taxon>
        <taxon>Opisthorchiidae</taxon>
        <taxon>Clonorchis</taxon>
    </lineage>
</organism>
<reference key="2">
    <citation type="submission" date="2011-10" db="EMBL/GenBank/DDBJ databases">
        <title>The genome and transcriptome sequence of Clonorchis sinensis provide insights into the carcinogenic liver fluke.</title>
        <authorList>
            <person name="Wang X."/>
            <person name="Huang Y."/>
            <person name="Chen W."/>
            <person name="Liu H."/>
            <person name="Guo L."/>
            <person name="Chen Y."/>
            <person name="Luo F."/>
            <person name="Zhou W."/>
            <person name="Sun J."/>
            <person name="Mao Q."/>
            <person name="Liang P."/>
            <person name="Zhou C."/>
            <person name="Tian Y."/>
            <person name="Men J."/>
            <person name="Lv X."/>
            <person name="Huang L."/>
            <person name="Zhou J."/>
            <person name="Hu Y."/>
            <person name="Li R."/>
            <person name="Zhang F."/>
            <person name="Lei H."/>
            <person name="Li X."/>
            <person name="Hu X."/>
            <person name="Liang C."/>
            <person name="Xu J."/>
            <person name="Wu Z."/>
            <person name="Yu X."/>
        </authorList>
    </citation>
    <scope>NUCLEOTIDE SEQUENCE</scope>
    <source>
        <strain>Henan</strain>
    </source>
</reference>
<keyword evidence="2" id="KW-0808">Transferase</keyword>
<evidence type="ECO:0000313" key="3">
    <source>
        <dbReference type="Proteomes" id="UP000008909"/>
    </source>
</evidence>
<dbReference type="EMBL" id="DF144281">
    <property type="protein sequence ID" value="GAA56514.1"/>
    <property type="molecule type" value="Genomic_DNA"/>
</dbReference>
<keyword evidence="2" id="KW-0255">Endonuclease</keyword>
<keyword evidence="3" id="KW-1185">Reference proteome</keyword>
<feature type="region of interest" description="Disordered" evidence="1">
    <location>
        <begin position="111"/>
        <end position="136"/>
    </location>
</feature>
<keyword evidence="2" id="KW-0378">Hydrolase</keyword>
<accession>G7YU84</accession>
<name>G7YU84_CLOSI</name>
<evidence type="ECO:0000313" key="2">
    <source>
        <dbReference type="EMBL" id="GAA56514.1"/>
    </source>
</evidence>
<keyword evidence="2" id="KW-0540">Nuclease</keyword>
<dbReference type="GO" id="GO:0004519">
    <property type="term" value="F:endonuclease activity"/>
    <property type="evidence" value="ECO:0007669"/>
    <property type="project" value="UniProtKB-KW"/>
</dbReference>